<gene>
    <name evidence="4" type="ORF">VNO78_14151</name>
</gene>
<evidence type="ECO:0000256" key="3">
    <source>
        <dbReference type="SAM" id="SignalP"/>
    </source>
</evidence>
<dbReference type="AlphaFoldDB" id="A0AAN9XQ89"/>
<evidence type="ECO:0000313" key="5">
    <source>
        <dbReference type="Proteomes" id="UP001386955"/>
    </source>
</evidence>
<keyword evidence="5" id="KW-1185">Reference proteome</keyword>
<evidence type="ECO:0008006" key="6">
    <source>
        <dbReference type="Google" id="ProtNLM"/>
    </source>
</evidence>
<comment type="caution">
    <text evidence="4">The sequence shown here is derived from an EMBL/GenBank/DDBJ whole genome shotgun (WGS) entry which is preliminary data.</text>
</comment>
<feature type="signal peptide" evidence="3">
    <location>
        <begin position="1"/>
        <end position="24"/>
    </location>
</feature>
<dbReference type="EMBL" id="JAYMYS010000003">
    <property type="protein sequence ID" value="KAK7402131.1"/>
    <property type="molecule type" value="Genomic_DNA"/>
</dbReference>
<feature type="chain" id="PRO_5042874883" description="Transmembrane protein" evidence="3">
    <location>
        <begin position="25"/>
        <end position="103"/>
    </location>
</feature>
<accession>A0AAN9XQ89</accession>
<organism evidence="4 5">
    <name type="scientific">Psophocarpus tetragonolobus</name>
    <name type="common">Winged bean</name>
    <name type="synonym">Dolichos tetragonolobus</name>
    <dbReference type="NCBI Taxonomy" id="3891"/>
    <lineage>
        <taxon>Eukaryota</taxon>
        <taxon>Viridiplantae</taxon>
        <taxon>Streptophyta</taxon>
        <taxon>Embryophyta</taxon>
        <taxon>Tracheophyta</taxon>
        <taxon>Spermatophyta</taxon>
        <taxon>Magnoliopsida</taxon>
        <taxon>eudicotyledons</taxon>
        <taxon>Gunneridae</taxon>
        <taxon>Pentapetalae</taxon>
        <taxon>rosids</taxon>
        <taxon>fabids</taxon>
        <taxon>Fabales</taxon>
        <taxon>Fabaceae</taxon>
        <taxon>Papilionoideae</taxon>
        <taxon>50 kb inversion clade</taxon>
        <taxon>NPAAA clade</taxon>
        <taxon>indigoferoid/millettioid clade</taxon>
        <taxon>Phaseoleae</taxon>
        <taxon>Psophocarpus</taxon>
    </lineage>
</organism>
<dbReference type="PANTHER" id="PTHR36721">
    <property type="entry name" value="PROLINE-RICH FAMILY PROTEIN"/>
    <property type="match status" value="1"/>
</dbReference>
<evidence type="ECO:0000256" key="2">
    <source>
        <dbReference type="SAM" id="Phobius"/>
    </source>
</evidence>
<feature type="region of interest" description="Disordered" evidence="1">
    <location>
        <begin position="29"/>
        <end position="59"/>
    </location>
</feature>
<sequence length="103" mass="11014">MRNATVLVVSVIIILCISLRLAVAAEAEAPSPSPAEEEHIGEEAEERGEKSSRGGLSGSKKAGIAIGVIVAASVIVLAGLVYKKRNHNIRRSQYAYAVRREFL</sequence>
<proteinExistence type="predicted"/>
<evidence type="ECO:0000313" key="4">
    <source>
        <dbReference type="EMBL" id="KAK7402131.1"/>
    </source>
</evidence>
<dbReference type="PANTHER" id="PTHR36721:SF8">
    <property type="entry name" value="EARLY NODULIN-20-LIKE"/>
    <property type="match status" value="1"/>
</dbReference>
<keyword evidence="3" id="KW-0732">Signal</keyword>
<feature type="compositionally biased region" description="Basic and acidic residues" evidence="1">
    <location>
        <begin position="36"/>
        <end position="52"/>
    </location>
</feature>
<keyword evidence="2" id="KW-0472">Membrane</keyword>
<evidence type="ECO:0000256" key="1">
    <source>
        <dbReference type="SAM" id="MobiDB-lite"/>
    </source>
</evidence>
<keyword evidence="2" id="KW-0812">Transmembrane</keyword>
<dbReference type="Proteomes" id="UP001386955">
    <property type="component" value="Unassembled WGS sequence"/>
</dbReference>
<name>A0AAN9XQ89_PSOTE</name>
<reference evidence="4 5" key="1">
    <citation type="submission" date="2024-01" db="EMBL/GenBank/DDBJ databases">
        <title>The genomes of 5 underutilized Papilionoideae crops provide insights into root nodulation and disease resistanc.</title>
        <authorList>
            <person name="Jiang F."/>
        </authorList>
    </citation>
    <scope>NUCLEOTIDE SEQUENCE [LARGE SCALE GENOMIC DNA]</scope>
    <source>
        <strain evidence="4">DUOXIRENSHENG_FW03</strain>
        <tissue evidence="4">Leaves</tissue>
    </source>
</reference>
<keyword evidence="2" id="KW-1133">Transmembrane helix</keyword>
<protein>
    <recommendedName>
        <fullName evidence="6">Transmembrane protein</fullName>
    </recommendedName>
</protein>
<feature type="transmembrane region" description="Helical" evidence="2">
    <location>
        <begin position="62"/>
        <end position="82"/>
    </location>
</feature>